<feature type="domain" description="DUF4467" evidence="2">
    <location>
        <begin position="26"/>
        <end position="119"/>
    </location>
</feature>
<evidence type="ECO:0000256" key="1">
    <source>
        <dbReference type="SAM" id="MobiDB-lite"/>
    </source>
</evidence>
<feature type="region of interest" description="Disordered" evidence="1">
    <location>
        <begin position="94"/>
        <end position="127"/>
    </location>
</feature>
<sequence>MTLKRIFIFLSLIMIVVLSACGGNKYDEAIDNVINQEKKDREKDGLDAKKISRDNANIRVYDGGKFIQVAYYIDDTDRKLYYYYEKLGDSYEEMSDMPGSGEGDRLGLDKKTPDYQEVKGKETKIEE</sequence>
<evidence type="ECO:0000313" key="4">
    <source>
        <dbReference type="Proteomes" id="UP000199544"/>
    </source>
</evidence>
<dbReference type="STRING" id="459525.SAMN04488137_4713"/>
<dbReference type="InterPro" id="IPR028075">
    <property type="entry name" value="DUF4467"/>
</dbReference>
<accession>A0A1H0BZI0</accession>
<evidence type="ECO:0000313" key="3">
    <source>
        <dbReference type="EMBL" id="SDN51108.1"/>
    </source>
</evidence>
<dbReference type="Pfam" id="PF14729">
    <property type="entry name" value="DUF4467"/>
    <property type="match status" value="1"/>
</dbReference>
<feature type="compositionally biased region" description="Basic and acidic residues" evidence="1">
    <location>
        <begin position="102"/>
        <end position="127"/>
    </location>
</feature>
<organism evidence="3 4">
    <name type="scientific">Fictibacillus solisalsi</name>
    <dbReference type="NCBI Taxonomy" id="459525"/>
    <lineage>
        <taxon>Bacteria</taxon>
        <taxon>Bacillati</taxon>
        <taxon>Bacillota</taxon>
        <taxon>Bacilli</taxon>
        <taxon>Bacillales</taxon>
        <taxon>Fictibacillaceae</taxon>
        <taxon>Fictibacillus</taxon>
    </lineage>
</organism>
<dbReference type="EMBL" id="FNHW01000006">
    <property type="protein sequence ID" value="SDN51108.1"/>
    <property type="molecule type" value="Genomic_DNA"/>
</dbReference>
<evidence type="ECO:0000259" key="2">
    <source>
        <dbReference type="Pfam" id="PF14729"/>
    </source>
</evidence>
<gene>
    <name evidence="3" type="ORF">SAMN04488137_4713</name>
</gene>
<protein>
    <recommendedName>
        <fullName evidence="2">DUF4467 domain-containing protein</fullName>
    </recommendedName>
</protein>
<dbReference type="AlphaFoldDB" id="A0A1H0BZI0"/>
<keyword evidence="4" id="KW-1185">Reference proteome</keyword>
<dbReference type="Gene3D" id="3.10.450.560">
    <property type="match status" value="1"/>
</dbReference>
<dbReference type="PROSITE" id="PS51257">
    <property type="entry name" value="PROKAR_LIPOPROTEIN"/>
    <property type="match status" value="1"/>
</dbReference>
<name>A0A1H0BZI0_9BACL</name>
<proteinExistence type="predicted"/>
<reference evidence="4" key="1">
    <citation type="submission" date="2016-10" db="EMBL/GenBank/DDBJ databases">
        <authorList>
            <person name="Varghese N."/>
            <person name="Submissions S."/>
        </authorList>
    </citation>
    <scope>NUCLEOTIDE SEQUENCE [LARGE SCALE GENOMIC DNA]</scope>
    <source>
        <strain evidence="4">CGMCC 1.6854</strain>
    </source>
</reference>
<dbReference type="Proteomes" id="UP000199544">
    <property type="component" value="Unassembled WGS sequence"/>
</dbReference>